<dbReference type="PANTHER" id="PTHR42684:SF3">
    <property type="entry name" value="ADENOSYLMETHIONINE-8-AMINO-7-OXONONANOATE AMINOTRANSFERASE"/>
    <property type="match status" value="1"/>
</dbReference>
<dbReference type="InterPro" id="IPR015424">
    <property type="entry name" value="PyrdxlP-dep_Trfase"/>
</dbReference>
<dbReference type="GO" id="GO:0009102">
    <property type="term" value="P:biotin biosynthetic process"/>
    <property type="evidence" value="ECO:0007669"/>
    <property type="project" value="UniProtKB-UniRule"/>
</dbReference>
<comment type="subunit">
    <text evidence="9">Homodimer.</text>
</comment>
<gene>
    <name evidence="9 10" type="primary">bioA</name>
    <name evidence="10" type="ORF">D0T11_16780</name>
</gene>
<feature type="binding site" evidence="9">
    <location>
        <position position="144"/>
    </location>
    <ligand>
        <name>substrate</name>
    </ligand>
</feature>
<dbReference type="CDD" id="cd00610">
    <property type="entry name" value="OAT_like"/>
    <property type="match status" value="1"/>
</dbReference>
<feature type="binding site" evidence="9">
    <location>
        <position position="267"/>
    </location>
    <ligand>
        <name>substrate</name>
    </ligand>
</feature>
<evidence type="ECO:0000256" key="4">
    <source>
        <dbReference type="ARBA" id="ARBA00022679"/>
    </source>
</evidence>
<dbReference type="GO" id="GO:0051537">
    <property type="term" value="F:2 iron, 2 sulfur cluster binding"/>
    <property type="evidence" value="ECO:0007669"/>
    <property type="project" value="UniProtKB-KW"/>
</dbReference>
<proteinExistence type="inferred from homology"/>
<keyword evidence="7 9" id="KW-0663">Pyridoxal phosphate</keyword>
<dbReference type="HAMAP" id="MF_00834">
    <property type="entry name" value="BioA"/>
    <property type="match status" value="1"/>
</dbReference>
<accession>A0A418QQJ0</accession>
<dbReference type="Pfam" id="PF00202">
    <property type="entry name" value="Aminotran_3"/>
    <property type="match status" value="1"/>
</dbReference>
<dbReference type="PANTHER" id="PTHR42684">
    <property type="entry name" value="ADENOSYLMETHIONINE-8-AMINO-7-OXONONANOATE AMINOTRANSFERASE"/>
    <property type="match status" value="1"/>
</dbReference>
<dbReference type="GO" id="GO:0004015">
    <property type="term" value="F:adenosylmethionine-8-amino-7-oxononanoate transaminase activity"/>
    <property type="evidence" value="ECO:0007669"/>
    <property type="project" value="UniProtKB-UniRule"/>
</dbReference>
<evidence type="ECO:0000256" key="3">
    <source>
        <dbReference type="ARBA" id="ARBA00022576"/>
    </source>
</evidence>
<evidence type="ECO:0000256" key="9">
    <source>
        <dbReference type="HAMAP-Rule" id="MF_00834"/>
    </source>
</evidence>
<feature type="binding site" evidence="9">
    <location>
        <position position="392"/>
    </location>
    <ligand>
        <name>substrate</name>
    </ligand>
</feature>
<reference evidence="10 11" key="1">
    <citation type="submission" date="2018-09" db="EMBL/GenBank/DDBJ databases">
        <authorList>
            <person name="Zeman M."/>
            <person name="Pardy F."/>
        </authorList>
    </citation>
    <scope>NUCLEOTIDE SEQUENCE [LARGE SCALE GENOMIC DNA]</scope>
    <source>
        <strain evidence="10 11">CCM 8852</strain>
    </source>
</reference>
<dbReference type="NCBIfam" id="NF004624">
    <property type="entry name" value="PRK05964.1"/>
    <property type="match status" value="1"/>
</dbReference>
<comment type="function">
    <text evidence="9">Catalyzes the transfer of the alpha-amino group from S-adenosyl-L-methionine (SAM) to 7-keto-8-aminopelargonic acid (KAPA) to form 7,8-diaminopelargonic acid (DAPA). It is the only aminotransferase known to utilize SAM as an amino donor.</text>
</comment>
<feature type="binding site" evidence="9">
    <location>
        <position position="301"/>
    </location>
    <ligand>
        <name>substrate</name>
    </ligand>
</feature>
<evidence type="ECO:0000256" key="1">
    <source>
        <dbReference type="ARBA" id="ARBA00001933"/>
    </source>
</evidence>
<feature type="modified residue" description="N6-(pyridoxal phosphate)lysine" evidence="9">
    <location>
        <position position="267"/>
    </location>
</feature>
<comment type="similarity">
    <text evidence="9">Belongs to the class-III pyridoxal-phosphate-dependent aminotransferase family. BioA subfamily.</text>
</comment>
<dbReference type="AlphaFoldDB" id="A0A418QQJ0"/>
<dbReference type="Proteomes" id="UP000284250">
    <property type="component" value="Unassembled WGS sequence"/>
</dbReference>
<dbReference type="GO" id="GO:0030170">
    <property type="term" value="F:pyridoxal phosphate binding"/>
    <property type="evidence" value="ECO:0007669"/>
    <property type="project" value="UniProtKB-UniRule"/>
</dbReference>
<comment type="catalytic activity">
    <reaction evidence="8 9">
        <text>(8S)-8-amino-7-oxononanoate + S-adenosyl-L-methionine = S-adenosyl-4-methylsulfanyl-2-oxobutanoate + (7R,8S)-7,8-diammoniononanoate</text>
        <dbReference type="Rhea" id="RHEA:16861"/>
        <dbReference type="ChEBI" id="CHEBI:16490"/>
        <dbReference type="ChEBI" id="CHEBI:59789"/>
        <dbReference type="ChEBI" id="CHEBI:149468"/>
        <dbReference type="ChEBI" id="CHEBI:149469"/>
        <dbReference type="EC" id="2.6.1.62"/>
    </reaction>
</comment>
<keyword evidence="6 9" id="KW-0093">Biotin biosynthesis</keyword>
<dbReference type="EMBL" id="QYCN01000030">
    <property type="protein sequence ID" value="RIY07381.1"/>
    <property type="molecule type" value="Genomic_DNA"/>
</dbReference>
<protein>
    <recommendedName>
        <fullName evidence="9">Adenosylmethionine-8-amino-7-oxononanoate aminotransferase</fullName>
        <ecNumber evidence="9">2.6.1.62</ecNumber>
    </recommendedName>
    <alternativeName>
        <fullName evidence="9">7,8-diamino-pelargonic acid aminotransferase</fullName>
        <shortName evidence="9">DAPA AT</shortName>
        <shortName evidence="9">DAPA aminotransferase</shortName>
    </alternativeName>
    <alternativeName>
        <fullName evidence="9">7,8-diaminononanoate synthase</fullName>
        <shortName evidence="9">DANS</shortName>
    </alternativeName>
    <alternativeName>
        <fullName evidence="9">Diaminopelargonic acid synthase</fullName>
    </alternativeName>
</protein>
<keyword evidence="11" id="KW-1185">Reference proteome</keyword>
<evidence type="ECO:0000256" key="5">
    <source>
        <dbReference type="ARBA" id="ARBA00022691"/>
    </source>
</evidence>
<evidence type="ECO:0000256" key="6">
    <source>
        <dbReference type="ARBA" id="ARBA00022756"/>
    </source>
</evidence>
<evidence type="ECO:0000256" key="8">
    <source>
        <dbReference type="ARBA" id="ARBA00048449"/>
    </source>
</evidence>
<evidence type="ECO:0000313" key="10">
    <source>
        <dbReference type="EMBL" id="RIY07381.1"/>
    </source>
</evidence>
<dbReference type="Gene3D" id="3.90.1150.10">
    <property type="entry name" value="Aspartate Aminotransferase, domain 1"/>
    <property type="match status" value="1"/>
</dbReference>
<comment type="subcellular location">
    <subcellularLocation>
        <location evidence="9">Cytoplasm</location>
    </subcellularLocation>
</comment>
<keyword evidence="5 9" id="KW-0949">S-adenosyl-L-methionine</keyword>
<dbReference type="Gene3D" id="3.40.640.10">
    <property type="entry name" value="Type I PLP-dependent aspartate aminotransferase-like (Major domain)"/>
    <property type="match status" value="1"/>
</dbReference>
<dbReference type="NCBIfam" id="TIGR00508">
    <property type="entry name" value="bioA"/>
    <property type="match status" value="1"/>
</dbReference>
<dbReference type="RefSeq" id="WP_119656964.1">
    <property type="nucleotide sequence ID" value="NZ_JBHUOI010000058.1"/>
</dbReference>
<evidence type="ECO:0000313" key="11">
    <source>
        <dbReference type="Proteomes" id="UP000284250"/>
    </source>
</evidence>
<feature type="binding site" evidence="9">
    <location>
        <begin position="111"/>
        <end position="112"/>
    </location>
    <ligand>
        <name>pyridoxal 5'-phosphate</name>
        <dbReference type="ChEBI" id="CHEBI:597326"/>
    </ligand>
</feature>
<comment type="caution">
    <text evidence="10">The sequence shown here is derived from an EMBL/GenBank/DDBJ whole genome shotgun (WGS) entry which is preliminary data.</text>
</comment>
<evidence type="ECO:0000256" key="7">
    <source>
        <dbReference type="ARBA" id="ARBA00022898"/>
    </source>
</evidence>
<dbReference type="GO" id="GO:0005737">
    <property type="term" value="C:cytoplasm"/>
    <property type="evidence" value="ECO:0007669"/>
    <property type="project" value="UniProtKB-SubCell"/>
</dbReference>
<sequence length="440" mass="48314">MPTLSERDHAVLWHPYTQMQTAPLPIAIVKGEGSWLIGEDGTRYLDAISSWWVNLHGHAHPAIAERVSEQLRTLEHVLFAGFTHPTAVELAEQLLALLPANQARVFYSDNGSTAVEVALKMVLQYFHNLGQPERRTFICFQNSYHGDTFGAMAVSARGAFTEPFWPLLFDVEFLDVPVPGREAETLAQLDALLLRPDVAGFIFEPLVLGTAGMVMYEPGVLSELLRRCHAAGVLCIADEVMTGFGRTGPLFASELLSEQPDMMCFSKGLTGGTLAMGLTTCAAPIYEAFLSDDKMRALFHGHSYTANPVACAAALASLELTRADACTQQRQRIEAAHAAFGQEIAGQPGVRAVRHRGTILAVEYDPGEGTSYFSRLRDAFYQLALDHHVVLRPLGNVVYLLPPYCTTDDELALLYAVLRKMRALVLDFVPAANLPHILHD</sequence>
<name>A0A418QQJ0_9BACT</name>
<dbReference type="OrthoDB" id="9762089at2"/>
<dbReference type="InterPro" id="IPR015421">
    <property type="entry name" value="PyrdxlP-dep_Trfase_major"/>
</dbReference>
<keyword evidence="4 9" id="KW-0808">Transferase</keyword>
<comment type="cofactor">
    <cofactor evidence="1 9">
        <name>pyridoxal 5'-phosphate</name>
        <dbReference type="ChEBI" id="CHEBI:597326"/>
    </cofactor>
</comment>
<dbReference type="GO" id="GO:0004141">
    <property type="term" value="F:dethiobiotin synthase activity"/>
    <property type="evidence" value="ECO:0007669"/>
    <property type="project" value="TreeGrafter"/>
</dbReference>
<dbReference type="InterPro" id="IPR005815">
    <property type="entry name" value="BioA"/>
</dbReference>
<feature type="binding site" evidence="9">
    <location>
        <position position="51"/>
    </location>
    <ligand>
        <name>substrate</name>
    </ligand>
</feature>
<dbReference type="UniPathway" id="UPA00078">
    <property type="reaction ID" value="UER00160"/>
</dbReference>
<dbReference type="PROSITE" id="PS00600">
    <property type="entry name" value="AA_TRANSFER_CLASS_3"/>
    <property type="match status" value="1"/>
</dbReference>
<feature type="binding site" evidence="9">
    <location>
        <begin position="302"/>
        <end position="303"/>
    </location>
    <ligand>
        <name>pyridoxal 5'-phosphate</name>
        <dbReference type="ChEBI" id="CHEBI:597326"/>
    </ligand>
</feature>
<comment type="pathway">
    <text evidence="2 9">Cofactor biosynthesis; biotin biosynthesis; 7,8-diaminononanoate from 8-amino-7-oxononanoate (SAM route): step 1/1.</text>
</comment>
<keyword evidence="9" id="KW-0963">Cytoplasm</keyword>
<dbReference type="EC" id="2.6.1.62" evidence="9"/>
<keyword evidence="3 9" id="KW-0032">Aminotransferase</keyword>
<dbReference type="InterPro" id="IPR015422">
    <property type="entry name" value="PyrdxlP-dep_Trfase_small"/>
</dbReference>
<reference evidence="10 11" key="2">
    <citation type="submission" date="2019-01" db="EMBL/GenBank/DDBJ databases">
        <title>Hymenobacter humicola sp. nov., isolated from soils in Antarctica.</title>
        <authorList>
            <person name="Sedlacek I."/>
            <person name="Holochova P."/>
            <person name="Kralova S."/>
            <person name="Pantucek R."/>
            <person name="Stankova E."/>
            <person name="Vrbovska V."/>
            <person name="Kristofova L."/>
            <person name="Svec P."/>
            <person name="Busse H.-J."/>
        </authorList>
    </citation>
    <scope>NUCLEOTIDE SEQUENCE [LARGE SCALE GENOMIC DNA]</scope>
    <source>
        <strain evidence="10 11">CCM 8852</strain>
    </source>
</reference>
<feature type="site" description="Participates in the substrate recognition with KAPA and in a stacking interaction with the adenine ring of SAM" evidence="9">
    <location>
        <position position="16"/>
    </location>
</feature>
<dbReference type="SUPFAM" id="SSF53383">
    <property type="entry name" value="PLP-dependent transferases"/>
    <property type="match status" value="1"/>
</dbReference>
<organism evidence="10 11">
    <name type="scientific">Hymenobacter rubripertinctus</name>
    <dbReference type="NCBI Taxonomy" id="2029981"/>
    <lineage>
        <taxon>Bacteria</taxon>
        <taxon>Pseudomonadati</taxon>
        <taxon>Bacteroidota</taxon>
        <taxon>Cytophagia</taxon>
        <taxon>Cytophagales</taxon>
        <taxon>Hymenobacteraceae</taxon>
        <taxon>Hymenobacter</taxon>
    </lineage>
</organism>
<dbReference type="InterPro" id="IPR049704">
    <property type="entry name" value="Aminotrans_3_PPA_site"/>
</dbReference>
<dbReference type="InterPro" id="IPR005814">
    <property type="entry name" value="Aminotrans_3"/>
</dbReference>
<evidence type="ECO:0000256" key="2">
    <source>
        <dbReference type="ARBA" id="ARBA00005063"/>
    </source>
</evidence>
<feature type="binding site" evidence="9">
    <location>
        <position position="238"/>
    </location>
    <ligand>
        <name>pyridoxal 5'-phosphate</name>
        <dbReference type="ChEBI" id="CHEBI:597326"/>
    </ligand>
</feature>